<feature type="region of interest" description="Disordered" evidence="1">
    <location>
        <begin position="104"/>
        <end position="130"/>
    </location>
</feature>
<feature type="region of interest" description="Disordered" evidence="1">
    <location>
        <begin position="33"/>
        <end position="59"/>
    </location>
</feature>
<dbReference type="EMBL" id="JAINUF010000002">
    <property type="protein sequence ID" value="KAJ8376763.1"/>
    <property type="molecule type" value="Genomic_DNA"/>
</dbReference>
<proteinExistence type="predicted"/>
<dbReference type="AlphaFoldDB" id="A0A9Q1G765"/>
<gene>
    <name evidence="2" type="ORF">SKAU_G00073430</name>
</gene>
<organism evidence="2 3">
    <name type="scientific">Synaphobranchus kaupii</name>
    <name type="common">Kaup's arrowtooth eel</name>
    <dbReference type="NCBI Taxonomy" id="118154"/>
    <lineage>
        <taxon>Eukaryota</taxon>
        <taxon>Metazoa</taxon>
        <taxon>Chordata</taxon>
        <taxon>Craniata</taxon>
        <taxon>Vertebrata</taxon>
        <taxon>Euteleostomi</taxon>
        <taxon>Actinopterygii</taxon>
        <taxon>Neopterygii</taxon>
        <taxon>Teleostei</taxon>
        <taxon>Anguilliformes</taxon>
        <taxon>Synaphobranchidae</taxon>
        <taxon>Synaphobranchus</taxon>
    </lineage>
</organism>
<evidence type="ECO:0000313" key="2">
    <source>
        <dbReference type="EMBL" id="KAJ8376763.1"/>
    </source>
</evidence>
<sequence length="130" mass="14185">MCVCACLTGARPSLRVPRCTWRRQTLTRRVKHPTCGGVGLRRSEGEVPQPDSVAPSRSSLTQEALIFPRGPSPGCNHFKNAARQYSRSPKHSHNAFVQAAKAAEKGAGMTAGKRPLNEGREHAHAHRLAR</sequence>
<accession>A0A9Q1G765</accession>
<evidence type="ECO:0000313" key="3">
    <source>
        <dbReference type="Proteomes" id="UP001152622"/>
    </source>
</evidence>
<keyword evidence="3" id="KW-1185">Reference proteome</keyword>
<comment type="caution">
    <text evidence="2">The sequence shown here is derived from an EMBL/GenBank/DDBJ whole genome shotgun (WGS) entry which is preliminary data.</text>
</comment>
<evidence type="ECO:0000256" key="1">
    <source>
        <dbReference type="SAM" id="MobiDB-lite"/>
    </source>
</evidence>
<protein>
    <submittedName>
        <fullName evidence="2">Uncharacterized protein</fullName>
    </submittedName>
</protein>
<name>A0A9Q1G765_SYNKA</name>
<reference evidence="2" key="1">
    <citation type="journal article" date="2023" name="Science">
        <title>Genome structures resolve the early diversification of teleost fishes.</title>
        <authorList>
            <person name="Parey E."/>
            <person name="Louis A."/>
            <person name="Montfort J."/>
            <person name="Bouchez O."/>
            <person name="Roques C."/>
            <person name="Iampietro C."/>
            <person name="Lluch J."/>
            <person name="Castinel A."/>
            <person name="Donnadieu C."/>
            <person name="Desvignes T."/>
            <person name="Floi Bucao C."/>
            <person name="Jouanno E."/>
            <person name="Wen M."/>
            <person name="Mejri S."/>
            <person name="Dirks R."/>
            <person name="Jansen H."/>
            <person name="Henkel C."/>
            <person name="Chen W.J."/>
            <person name="Zahm M."/>
            <person name="Cabau C."/>
            <person name="Klopp C."/>
            <person name="Thompson A.W."/>
            <person name="Robinson-Rechavi M."/>
            <person name="Braasch I."/>
            <person name="Lecointre G."/>
            <person name="Bobe J."/>
            <person name="Postlethwait J.H."/>
            <person name="Berthelot C."/>
            <person name="Roest Crollius H."/>
            <person name="Guiguen Y."/>
        </authorList>
    </citation>
    <scope>NUCLEOTIDE SEQUENCE</scope>
    <source>
        <strain evidence="2">WJC10195</strain>
    </source>
</reference>
<dbReference type="Proteomes" id="UP001152622">
    <property type="component" value="Chromosome 2"/>
</dbReference>